<evidence type="ECO:0008006" key="4">
    <source>
        <dbReference type="Google" id="ProtNLM"/>
    </source>
</evidence>
<keyword evidence="1" id="KW-0732">Signal</keyword>
<evidence type="ECO:0000313" key="2">
    <source>
        <dbReference type="Ensembl" id="ENSATEP00000033873.2"/>
    </source>
</evidence>
<reference evidence="2" key="1">
    <citation type="submission" date="2021-04" db="EMBL/GenBank/DDBJ databases">
        <authorList>
            <consortium name="Wellcome Sanger Institute Data Sharing"/>
        </authorList>
    </citation>
    <scope>NUCLEOTIDE SEQUENCE [LARGE SCALE GENOMIC DNA]</scope>
</reference>
<evidence type="ECO:0000256" key="1">
    <source>
        <dbReference type="SAM" id="SignalP"/>
    </source>
</evidence>
<feature type="signal peptide" evidence="1">
    <location>
        <begin position="1"/>
        <end position="19"/>
    </location>
</feature>
<sequence>MTLVALVVVCALLVGQGGGSVGAALPGSDSAARARATGSLFSAPRRRSAGDLLLAEDPNLCFSLRENDDQRQLLCNDRRSKFNFNPFGLRFGKRYDGYIYRRAVKRARTKKFAPVAMLPRELEVPT</sequence>
<reference evidence="2" key="3">
    <citation type="submission" date="2025-09" db="UniProtKB">
        <authorList>
            <consortium name="Ensembl"/>
        </authorList>
    </citation>
    <scope>IDENTIFICATION</scope>
</reference>
<dbReference type="FunCoup" id="A0A3Q1JS42">
    <property type="interactions" value="2"/>
</dbReference>
<proteinExistence type="predicted"/>
<accession>A0A3Q1JS42</accession>
<organism evidence="2 3">
    <name type="scientific">Anabas testudineus</name>
    <name type="common">Climbing perch</name>
    <name type="synonym">Anthias testudineus</name>
    <dbReference type="NCBI Taxonomy" id="64144"/>
    <lineage>
        <taxon>Eukaryota</taxon>
        <taxon>Metazoa</taxon>
        <taxon>Chordata</taxon>
        <taxon>Craniata</taxon>
        <taxon>Vertebrata</taxon>
        <taxon>Euteleostomi</taxon>
        <taxon>Actinopterygii</taxon>
        <taxon>Neopterygii</taxon>
        <taxon>Teleostei</taxon>
        <taxon>Neoteleostei</taxon>
        <taxon>Acanthomorphata</taxon>
        <taxon>Anabantaria</taxon>
        <taxon>Anabantiformes</taxon>
        <taxon>Anabantoidei</taxon>
        <taxon>Anabantidae</taxon>
        <taxon>Anabas</taxon>
    </lineage>
</organism>
<dbReference type="InParanoid" id="A0A3Q1JS42"/>
<dbReference type="CTD" id="100216472"/>
<name>A0A3Q1JS42_ANATE</name>
<dbReference type="STRING" id="64144.ENSATEP00000033873"/>
<feature type="chain" id="PRO_5030080564" description="Kisspeptin 2" evidence="1">
    <location>
        <begin position="20"/>
        <end position="126"/>
    </location>
</feature>
<dbReference type="RefSeq" id="XP_033181752.1">
    <property type="nucleotide sequence ID" value="XM_033325861.1"/>
</dbReference>
<dbReference type="OrthoDB" id="9929362at2759"/>
<protein>
    <recommendedName>
        <fullName evidence="4">Kisspeptin 2</fullName>
    </recommendedName>
</protein>
<evidence type="ECO:0000313" key="3">
    <source>
        <dbReference type="Proteomes" id="UP000265040"/>
    </source>
</evidence>
<reference evidence="2" key="2">
    <citation type="submission" date="2025-08" db="UniProtKB">
        <authorList>
            <consortium name="Ensembl"/>
        </authorList>
    </citation>
    <scope>IDENTIFICATION</scope>
</reference>
<dbReference type="Proteomes" id="UP000265040">
    <property type="component" value="Chromosome 23"/>
</dbReference>
<dbReference type="GeneID" id="117152826"/>
<dbReference type="Ensembl" id="ENSATET00000034364.3">
    <property type="protein sequence ID" value="ENSATEP00000033873.2"/>
    <property type="gene ID" value="ENSATEG00000023288.3"/>
</dbReference>
<dbReference type="AlphaFoldDB" id="A0A3Q1JS42"/>
<dbReference type="GeneTree" id="ENSGT00670000099475"/>
<keyword evidence="3" id="KW-1185">Reference proteome</keyword>